<accession>T0KLU8</accession>
<dbReference type="InterPro" id="IPR058671">
    <property type="entry name" value="DUF6311_C"/>
</dbReference>
<protein>
    <recommendedName>
        <fullName evidence="6">Glycosyltransferase RgtA/B/C/D-like domain-containing protein</fullName>
    </recommendedName>
</protein>
<sequence length="557" mass="64138">MESKRTKITGDIYTMTLKPNSTLFHSNSLGGLLFVISLATLFISYTLPIGFITGNSSYWLSQHDDITQYLAGFNAYFNEDWHFPLFKIDSFNYPIGTRSTFVDIIPIYSLLLKLILPKSLFGINPFGYYIALCFIAQGISAWLILRVLNINSYLALLILSTFFILSASFLARLGHISLMSHFIILLSFALYIRAKKTPYQPFLWTALLTVAFYINIYLFTMSLTIFFATIVTNLKRLQLKQNLTQFFTPLLLIALTSYLTIFPLPSGEFAQDFGWGYYSMNLLAPFYGGAFISIPNAEMPGQYEGFNYLGLGLIFLLIYAIYLQRKHDRGFFTRHRYIFILFILFFIYSLSYKIYFGTFKIASIHYPSLLDSLVHQFRASGRFFWPVGYAVAIFSVVMVLRHTNSKKAAFILLLTLLLQVADLRQRVSLFIQTTNRVSPTHINFQNLKKAIGQEKKHIYFYPKFRCSKLPPHNTILPTMLYASQNSMTINTGYIARYQPDCNDTKKEISASSLKNSIYIFAKDEFTQEQIDNFFDKQLSITCSQIDLLTICKEEKAK</sequence>
<feature type="domain" description="DUF6311" evidence="3">
    <location>
        <begin position="450"/>
        <end position="552"/>
    </location>
</feature>
<organism evidence="4 5">
    <name type="scientific">Sulfurimonas hongkongensis</name>
    <dbReference type="NCBI Taxonomy" id="1172190"/>
    <lineage>
        <taxon>Bacteria</taxon>
        <taxon>Pseudomonadati</taxon>
        <taxon>Campylobacterota</taxon>
        <taxon>Epsilonproteobacteria</taxon>
        <taxon>Campylobacterales</taxon>
        <taxon>Sulfurimonadaceae</taxon>
        <taxon>Sulfurimonas</taxon>
    </lineage>
</organism>
<feature type="transmembrane region" description="Helical" evidence="1">
    <location>
        <begin position="126"/>
        <end position="145"/>
    </location>
</feature>
<dbReference type="AlphaFoldDB" id="T0KLU8"/>
<evidence type="ECO:0000259" key="2">
    <source>
        <dbReference type="Pfam" id="PF19830"/>
    </source>
</evidence>
<gene>
    <name evidence="4" type="ORF">M947_11355</name>
</gene>
<feature type="transmembrane region" description="Helical" evidence="1">
    <location>
        <begin position="306"/>
        <end position="325"/>
    </location>
</feature>
<feature type="transmembrane region" description="Helical" evidence="1">
    <location>
        <begin position="275"/>
        <end position="294"/>
    </location>
</feature>
<feature type="transmembrane region" description="Helical" evidence="1">
    <location>
        <begin position="337"/>
        <end position="363"/>
    </location>
</feature>
<feature type="transmembrane region" description="Helical" evidence="1">
    <location>
        <begin position="29"/>
        <end position="52"/>
    </location>
</feature>
<keyword evidence="1" id="KW-1133">Transmembrane helix</keyword>
<feature type="domain" description="DUF6311" evidence="2">
    <location>
        <begin position="38"/>
        <end position="424"/>
    </location>
</feature>
<keyword evidence="1" id="KW-0472">Membrane</keyword>
<name>T0KLU8_9BACT</name>
<feature type="transmembrane region" description="Helical" evidence="1">
    <location>
        <begin position="152"/>
        <end position="170"/>
    </location>
</feature>
<evidence type="ECO:0008006" key="6">
    <source>
        <dbReference type="Google" id="ProtNLM"/>
    </source>
</evidence>
<keyword evidence="5" id="KW-1185">Reference proteome</keyword>
<dbReference type="InterPro" id="IPR046278">
    <property type="entry name" value="DUF6311"/>
</dbReference>
<keyword evidence="1" id="KW-0812">Transmembrane</keyword>
<feature type="transmembrane region" description="Helical" evidence="1">
    <location>
        <begin position="176"/>
        <end position="194"/>
    </location>
</feature>
<dbReference type="Proteomes" id="UP000015520">
    <property type="component" value="Unassembled WGS sequence"/>
</dbReference>
<dbReference type="Pfam" id="PF19830">
    <property type="entry name" value="DUF6311"/>
    <property type="match status" value="1"/>
</dbReference>
<evidence type="ECO:0000256" key="1">
    <source>
        <dbReference type="SAM" id="Phobius"/>
    </source>
</evidence>
<dbReference type="STRING" id="1172190.M947_11355"/>
<dbReference type="PATRIC" id="fig|1172190.3.peg.2189"/>
<evidence type="ECO:0000313" key="5">
    <source>
        <dbReference type="Proteomes" id="UP000015520"/>
    </source>
</evidence>
<dbReference type="eggNOG" id="COG1287">
    <property type="taxonomic scope" value="Bacteria"/>
</dbReference>
<reference evidence="4 5" key="1">
    <citation type="submission" date="2013-07" db="EMBL/GenBank/DDBJ databases">
        <title>Sulfurimonas hongkongensis AST-10 Genome Sequencing.</title>
        <authorList>
            <person name="Cai L."/>
            <person name="Zhang T."/>
        </authorList>
    </citation>
    <scope>NUCLEOTIDE SEQUENCE [LARGE SCALE GENOMIC DNA]</scope>
    <source>
        <strain evidence="4 5">AST-10</strain>
    </source>
</reference>
<feature type="transmembrane region" description="Helical" evidence="1">
    <location>
        <begin position="383"/>
        <end position="400"/>
    </location>
</feature>
<proteinExistence type="predicted"/>
<feature type="transmembrane region" description="Helical" evidence="1">
    <location>
        <begin position="243"/>
        <end position="263"/>
    </location>
</feature>
<dbReference type="Pfam" id="PF25853">
    <property type="entry name" value="DUF6311_C"/>
    <property type="match status" value="1"/>
</dbReference>
<evidence type="ECO:0000313" key="4">
    <source>
        <dbReference type="EMBL" id="EQB34358.1"/>
    </source>
</evidence>
<dbReference type="EMBL" id="AUPZ01000021">
    <property type="protein sequence ID" value="EQB34358.1"/>
    <property type="molecule type" value="Genomic_DNA"/>
</dbReference>
<feature type="transmembrane region" description="Helical" evidence="1">
    <location>
        <begin position="206"/>
        <end position="231"/>
    </location>
</feature>
<evidence type="ECO:0000259" key="3">
    <source>
        <dbReference type="Pfam" id="PF25853"/>
    </source>
</evidence>
<comment type="caution">
    <text evidence="4">The sequence shown here is derived from an EMBL/GenBank/DDBJ whole genome shotgun (WGS) entry which is preliminary data.</text>
</comment>